<dbReference type="RefSeq" id="WP_066235338.1">
    <property type="nucleotide sequence ID" value="NZ_LQYN01000116.1"/>
</dbReference>
<dbReference type="PATRIC" id="fig|46224.3.peg.848"/>
<accession>A0A150KLT6</accession>
<dbReference type="EMBL" id="LQYN01000116">
    <property type="protein sequence ID" value="KYC92227.1"/>
    <property type="molecule type" value="Genomic_DNA"/>
</dbReference>
<dbReference type="InterPro" id="IPR006524">
    <property type="entry name" value="ArpU-like"/>
</dbReference>
<protein>
    <recommendedName>
        <fullName evidence="3">Transcriptional regulator</fullName>
    </recommendedName>
</protein>
<dbReference type="STRING" id="46224.B4102_3768"/>
<name>A0A150KLT6_9BACI</name>
<dbReference type="Proteomes" id="UP000075666">
    <property type="component" value="Unassembled WGS sequence"/>
</dbReference>
<proteinExistence type="predicted"/>
<evidence type="ECO:0000313" key="1">
    <source>
        <dbReference type="EMBL" id="KYC92227.1"/>
    </source>
</evidence>
<evidence type="ECO:0008006" key="3">
    <source>
        <dbReference type="Google" id="ProtNLM"/>
    </source>
</evidence>
<reference evidence="1 2" key="1">
    <citation type="submission" date="2016-01" db="EMBL/GenBank/DDBJ databases">
        <title>Genome Sequences of Twelve Sporeforming Bacillus Species Isolated from Foods.</title>
        <authorList>
            <person name="Berendsen E.M."/>
            <person name="Wells-Bennik M.H."/>
            <person name="Krawcyk A.O."/>
            <person name="De Jong A."/>
            <person name="Holsappel S."/>
            <person name="Eijlander R.T."/>
            <person name="Kuipers O.P."/>
        </authorList>
    </citation>
    <scope>NUCLEOTIDE SEQUENCE [LARGE SCALE GENOMIC DNA]</scope>
    <source>
        <strain evidence="1 2">B4102</strain>
    </source>
</reference>
<dbReference type="AlphaFoldDB" id="A0A150KLT6"/>
<organism evidence="1 2">
    <name type="scientific">Heyndrickxia sporothermodurans</name>
    <dbReference type="NCBI Taxonomy" id="46224"/>
    <lineage>
        <taxon>Bacteria</taxon>
        <taxon>Bacillati</taxon>
        <taxon>Bacillota</taxon>
        <taxon>Bacilli</taxon>
        <taxon>Bacillales</taxon>
        <taxon>Bacillaceae</taxon>
        <taxon>Heyndrickxia</taxon>
    </lineage>
</organism>
<evidence type="ECO:0000313" key="2">
    <source>
        <dbReference type="Proteomes" id="UP000075666"/>
    </source>
</evidence>
<dbReference type="NCBIfam" id="TIGR01637">
    <property type="entry name" value="phage_arpU"/>
    <property type="match status" value="1"/>
</dbReference>
<keyword evidence="2" id="KW-1185">Reference proteome</keyword>
<comment type="caution">
    <text evidence="1">The sequence shown here is derived from an EMBL/GenBank/DDBJ whole genome shotgun (WGS) entry which is preliminary data.</text>
</comment>
<dbReference type="OrthoDB" id="1797434at2"/>
<sequence>MGFELPELDRKETQRAVESALEKYRLFKYLTFEEREAATTSHMDDVGGGRSNLTSDQTGSIALYNVAEQEHRKKYCDFIERSVKRLPPMERFLIETRYMSNDAEYITDYNVYCHKFKPPISHVTYGKIRWKAFYRLALNLNIAVTKLQE</sequence>
<gene>
    <name evidence="1" type="ORF">B4102_3768</name>
</gene>